<dbReference type="InterPro" id="IPR001509">
    <property type="entry name" value="Epimerase_deHydtase"/>
</dbReference>
<comment type="similarity">
    <text evidence="2">Belongs to the NAD(P)-dependent epimerase/dehydratase family. Dihydroflavonol-4-reductase subfamily.</text>
</comment>
<proteinExistence type="inferred from homology"/>
<dbReference type="Pfam" id="PF01370">
    <property type="entry name" value="Epimerase"/>
    <property type="match status" value="1"/>
</dbReference>
<dbReference type="PANTHER" id="PTHR10366">
    <property type="entry name" value="NAD DEPENDENT EPIMERASE/DEHYDRATASE"/>
    <property type="match status" value="1"/>
</dbReference>
<dbReference type="STRING" id="50376.A0A517L285"/>
<accession>A0A517L285</accession>
<dbReference type="Proteomes" id="UP000316270">
    <property type="component" value="Chromosome 3"/>
</dbReference>
<sequence length="340" mass="37547">MTIKAFSEPAIPSGSLILVTGVNGLIASHVAEQCLKAGYRVRGTTRDAQKNSWMKKVEAFSRPEAFELFEVKDMTKDGAFDEAIKGCVGVAHVASNMTFSNSYDEVVGDAVKGALSALKSASKEPGIKRFVLTSSSCAATTPEPGKKFTVHKDSWNDEAVKLAKRKDADGFIVYAASKTEAERQVWDWTKQNKPTFVVNTVLPNANFGKPLDVKNQGHPSTTLWIKQAFDRNIDFLKNIPPQYFVDVQDTAMLHYVALANPRVENERIFAFAEPFNLNDVLAVLRELYPDRKFAQDIPGLEKDLSVIEPASRAEQLLGEVKGSGWTSLKESVRLNSMDLV</sequence>
<dbReference type="InterPro" id="IPR036291">
    <property type="entry name" value="NAD(P)-bd_dom_sf"/>
</dbReference>
<dbReference type="FunFam" id="3.40.50.720:FF:000426">
    <property type="entry name" value="Aldehyde reductase 2"/>
    <property type="match status" value="1"/>
</dbReference>
<dbReference type="PANTHER" id="PTHR10366:SF562">
    <property type="entry name" value="ALDEHYDE REDUCTASE II (AFU_ORTHOLOGUE AFUA_1G11360)"/>
    <property type="match status" value="1"/>
</dbReference>
<dbReference type="InterPro" id="IPR050425">
    <property type="entry name" value="NAD(P)_dehydrat-like"/>
</dbReference>
<reference evidence="4 5" key="1">
    <citation type="submission" date="2019-07" db="EMBL/GenBank/DDBJ databases">
        <title>Finished genome of Venturia effusa.</title>
        <authorList>
            <person name="Young C.A."/>
            <person name="Cox M.P."/>
            <person name="Ganley A.R.D."/>
            <person name="David W.J."/>
        </authorList>
    </citation>
    <scope>NUCLEOTIDE SEQUENCE [LARGE SCALE GENOMIC DNA]</scope>
    <source>
        <strain evidence="5">albino</strain>
    </source>
</reference>
<evidence type="ECO:0000313" key="5">
    <source>
        <dbReference type="Proteomes" id="UP000316270"/>
    </source>
</evidence>
<organism evidence="4 5">
    <name type="scientific">Venturia effusa</name>
    <dbReference type="NCBI Taxonomy" id="50376"/>
    <lineage>
        <taxon>Eukaryota</taxon>
        <taxon>Fungi</taxon>
        <taxon>Dikarya</taxon>
        <taxon>Ascomycota</taxon>
        <taxon>Pezizomycotina</taxon>
        <taxon>Dothideomycetes</taxon>
        <taxon>Pleosporomycetidae</taxon>
        <taxon>Venturiales</taxon>
        <taxon>Venturiaceae</taxon>
        <taxon>Venturia</taxon>
    </lineage>
</organism>
<protein>
    <recommendedName>
        <fullName evidence="3">NAD-dependent epimerase/dehydratase domain-containing protein</fullName>
    </recommendedName>
</protein>
<dbReference type="OrthoDB" id="2735536at2759"/>
<feature type="domain" description="NAD-dependent epimerase/dehydratase" evidence="3">
    <location>
        <begin position="17"/>
        <end position="265"/>
    </location>
</feature>
<dbReference type="GO" id="GO:0016616">
    <property type="term" value="F:oxidoreductase activity, acting on the CH-OH group of donors, NAD or NADP as acceptor"/>
    <property type="evidence" value="ECO:0007669"/>
    <property type="project" value="TreeGrafter"/>
</dbReference>
<evidence type="ECO:0000259" key="3">
    <source>
        <dbReference type="Pfam" id="PF01370"/>
    </source>
</evidence>
<keyword evidence="5" id="KW-1185">Reference proteome</keyword>
<evidence type="ECO:0000313" key="4">
    <source>
        <dbReference type="EMBL" id="QDS69750.1"/>
    </source>
</evidence>
<dbReference type="EMBL" id="CP042187">
    <property type="protein sequence ID" value="QDS69750.1"/>
    <property type="molecule type" value="Genomic_DNA"/>
</dbReference>
<evidence type="ECO:0000256" key="2">
    <source>
        <dbReference type="ARBA" id="ARBA00023445"/>
    </source>
</evidence>
<keyword evidence="1" id="KW-0560">Oxidoreductase</keyword>
<evidence type="ECO:0000256" key="1">
    <source>
        <dbReference type="ARBA" id="ARBA00023002"/>
    </source>
</evidence>
<dbReference type="Gene3D" id="3.40.50.720">
    <property type="entry name" value="NAD(P)-binding Rossmann-like Domain"/>
    <property type="match status" value="1"/>
</dbReference>
<name>A0A517L285_9PEZI</name>
<dbReference type="SUPFAM" id="SSF51735">
    <property type="entry name" value="NAD(P)-binding Rossmann-fold domains"/>
    <property type="match status" value="1"/>
</dbReference>
<gene>
    <name evidence="4" type="ORF">FKW77_010133</name>
</gene>
<dbReference type="AlphaFoldDB" id="A0A517L285"/>